<dbReference type="EMBL" id="CP047896">
    <property type="protein sequence ID" value="QHL92080.1"/>
    <property type="molecule type" value="Genomic_DNA"/>
</dbReference>
<accession>A0A7Z2NZ66</accession>
<reference evidence="3 4" key="1">
    <citation type="submission" date="2020-01" db="EMBL/GenBank/DDBJ databases">
        <title>Sphingomonas sp. C33 whole genome sequece.</title>
        <authorList>
            <person name="Park C."/>
        </authorList>
    </citation>
    <scope>NUCLEOTIDE SEQUENCE [LARGE SCALE GENOMIC DNA]</scope>
    <source>
        <strain evidence="3 4">C33</strain>
        <plasmid evidence="4">pc33</plasmid>
    </source>
</reference>
<feature type="transmembrane region" description="Helical" evidence="1">
    <location>
        <begin position="109"/>
        <end position="129"/>
    </location>
</feature>
<feature type="transmembrane region" description="Helical" evidence="1">
    <location>
        <begin position="65"/>
        <end position="89"/>
    </location>
</feature>
<evidence type="ECO:0000313" key="3">
    <source>
        <dbReference type="EMBL" id="QHL92080.1"/>
    </source>
</evidence>
<organism evidence="3 4">
    <name type="scientific">Sphingomonas changnyeongensis</name>
    <dbReference type="NCBI Taxonomy" id="2698679"/>
    <lineage>
        <taxon>Bacteria</taxon>
        <taxon>Pseudomonadati</taxon>
        <taxon>Pseudomonadota</taxon>
        <taxon>Alphaproteobacteria</taxon>
        <taxon>Sphingomonadales</taxon>
        <taxon>Sphingomonadaceae</taxon>
        <taxon>Sphingomonas</taxon>
    </lineage>
</organism>
<dbReference type="PROSITE" id="PS50930">
    <property type="entry name" value="HTH_LYTTR"/>
    <property type="match status" value="1"/>
</dbReference>
<keyword evidence="3" id="KW-0614">Plasmid</keyword>
<evidence type="ECO:0000256" key="1">
    <source>
        <dbReference type="SAM" id="Phobius"/>
    </source>
</evidence>
<dbReference type="InterPro" id="IPR046947">
    <property type="entry name" value="LytR-like"/>
</dbReference>
<dbReference type="KEGG" id="schy:GVO57_14490"/>
<dbReference type="RefSeq" id="WP_160594114.1">
    <property type="nucleotide sequence ID" value="NZ_CP047896.1"/>
</dbReference>
<dbReference type="Pfam" id="PF04397">
    <property type="entry name" value="LytTR"/>
    <property type="match status" value="1"/>
</dbReference>
<feature type="transmembrane region" description="Helical" evidence="1">
    <location>
        <begin position="34"/>
        <end position="53"/>
    </location>
</feature>
<evidence type="ECO:0000259" key="2">
    <source>
        <dbReference type="PROSITE" id="PS50930"/>
    </source>
</evidence>
<dbReference type="PANTHER" id="PTHR37299:SF1">
    <property type="entry name" value="STAGE 0 SPORULATION PROTEIN A HOMOLOG"/>
    <property type="match status" value="1"/>
</dbReference>
<keyword evidence="1" id="KW-0812">Transmembrane</keyword>
<dbReference type="AlphaFoldDB" id="A0A7Z2NZ66"/>
<dbReference type="GO" id="GO:0003677">
    <property type="term" value="F:DNA binding"/>
    <property type="evidence" value="ECO:0007669"/>
    <property type="project" value="InterPro"/>
</dbReference>
<name>A0A7Z2NZ66_9SPHN</name>
<dbReference type="InterPro" id="IPR007492">
    <property type="entry name" value="LytTR_DNA-bd_dom"/>
</dbReference>
<dbReference type="Gene3D" id="2.40.50.1020">
    <property type="entry name" value="LytTr DNA-binding domain"/>
    <property type="match status" value="1"/>
</dbReference>
<feature type="domain" description="HTH LytTR-type" evidence="2">
    <location>
        <begin position="152"/>
        <end position="230"/>
    </location>
</feature>
<sequence length="230" mass="24750">MTLWLCGSAGVWTMYLAVFLQVPGAGLGEAGINALANVFPLALLAVAAHLLIKRQVMRLSVPAQIIAHVVIGSAFAAAWFTLVTLALALIDAARGEAFGLAGFTGGAFIWQNLQGLVLYWALAATTYAVRGGRSTAPVTIVSAPPLERYLTRRGDEIAPVNVRDIVMIAGAQDYAEVTTLTDTHLVRMSLGEFEQRLDPQRFIRVHRSRIINIDHLDYAEPGGEAVLSRA</sequence>
<dbReference type="GO" id="GO:0000156">
    <property type="term" value="F:phosphorelay response regulator activity"/>
    <property type="evidence" value="ECO:0007669"/>
    <property type="project" value="InterPro"/>
</dbReference>
<dbReference type="Proteomes" id="UP000464468">
    <property type="component" value="Plasmid pC33"/>
</dbReference>
<keyword evidence="1" id="KW-0472">Membrane</keyword>
<keyword evidence="4" id="KW-1185">Reference proteome</keyword>
<evidence type="ECO:0000313" key="4">
    <source>
        <dbReference type="Proteomes" id="UP000464468"/>
    </source>
</evidence>
<gene>
    <name evidence="3" type="ORF">GVO57_14490</name>
</gene>
<proteinExistence type="predicted"/>
<keyword evidence="1" id="KW-1133">Transmembrane helix</keyword>
<geneLocation type="plasmid" evidence="4">
    <name>pc33</name>
</geneLocation>
<dbReference type="PANTHER" id="PTHR37299">
    <property type="entry name" value="TRANSCRIPTIONAL REGULATOR-RELATED"/>
    <property type="match status" value="1"/>
</dbReference>
<protein>
    <submittedName>
        <fullName evidence="3">LytTR family transcriptional regulator</fullName>
    </submittedName>
</protein>
<dbReference type="SMART" id="SM00850">
    <property type="entry name" value="LytTR"/>
    <property type="match status" value="1"/>
</dbReference>